<dbReference type="InterPro" id="IPR029044">
    <property type="entry name" value="Nucleotide-diphossugar_trans"/>
</dbReference>
<dbReference type="EMBL" id="CP042436">
    <property type="protein sequence ID" value="QEC63537.1"/>
    <property type="molecule type" value="Genomic_DNA"/>
</dbReference>
<accession>A0A5B8UWL2</accession>
<dbReference type="RefSeq" id="WP_147032112.1">
    <property type="nucleotide sequence ID" value="NZ_CP042436.1"/>
</dbReference>
<dbReference type="OrthoDB" id="9810303at2"/>
<dbReference type="PANTHER" id="PTHR43398">
    <property type="entry name" value="DOLICHOL-PHOSPHATE MANNOSYLTRANSFERASE SUBUNIT 1"/>
    <property type="match status" value="1"/>
</dbReference>
<dbReference type="GO" id="GO:0004582">
    <property type="term" value="F:dolichyl-phosphate beta-D-mannosyltransferase activity"/>
    <property type="evidence" value="ECO:0007669"/>
    <property type="project" value="InterPro"/>
</dbReference>
<sequence length="243" mass="28277">MPDSIVIIPTYNEIENIERIIRKVFSLRHEFHVLVIDDGSPDGTPIIVKELQQEFPEKLFLEERAGKQGLGTAYIHGFRWAIERKYDYIFEMDADFSHNPEDLRKLREACEEGADAAVGSRYIKGVNVVNWPMSRVLMSYFASVYVRFITGINIRDWTAGFMCYKRKVLETIELDKVKFVGYAFQIEMKYTTIKHGFKITEVPIIFTDRTEGTSKMSTSIFREAVFGVLHMRINAMFRKYPEG</sequence>
<evidence type="ECO:0000313" key="5">
    <source>
        <dbReference type="EMBL" id="QEC63537.1"/>
    </source>
</evidence>
<comment type="similarity">
    <text evidence="1">Belongs to the glycosyltransferase 2 family.</text>
</comment>
<evidence type="ECO:0000256" key="3">
    <source>
        <dbReference type="ARBA" id="ARBA00022679"/>
    </source>
</evidence>
<evidence type="ECO:0000313" key="6">
    <source>
        <dbReference type="Proteomes" id="UP000321479"/>
    </source>
</evidence>
<dbReference type="PANTHER" id="PTHR43398:SF1">
    <property type="entry name" value="DOLICHOL-PHOSPHATE MANNOSYLTRANSFERASE SUBUNIT 1"/>
    <property type="match status" value="1"/>
</dbReference>
<evidence type="ECO:0000256" key="2">
    <source>
        <dbReference type="ARBA" id="ARBA00022676"/>
    </source>
</evidence>
<organism evidence="5 6">
    <name type="scientific">Mucilaginibacter ginsenosidivorans</name>
    <dbReference type="NCBI Taxonomy" id="398053"/>
    <lineage>
        <taxon>Bacteria</taxon>
        <taxon>Pseudomonadati</taxon>
        <taxon>Bacteroidota</taxon>
        <taxon>Sphingobacteriia</taxon>
        <taxon>Sphingobacteriales</taxon>
        <taxon>Sphingobacteriaceae</taxon>
        <taxon>Mucilaginibacter</taxon>
    </lineage>
</organism>
<protein>
    <submittedName>
        <fullName evidence="5">Polyprenol monophosphomannose synthase</fullName>
    </submittedName>
</protein>
<dbReference type="Gene3D" id="3.90.550.10">
    <property type="entry name" value="Spore Coat Polysaccharide Biosynthesis Protein SpsA, Chain A"/>
    <property type="match status" value="1"/>
</dbReference>
<dbReference type="GO" id="GO:0009247">
    <property type="term" value="P:glycolipid biosynthetic process"/>
    <property type="evidence" value="ECO:0007669"/>
    <property type="project" value="TreeGrafter"/>
</dbReference>
<evidence type="ECO:0000256" key="1">
    <source>
        <dbReference type="ARBA" id="ARBA00006739"/>
    </source>
</evidence>
<reference evidence="5 6" key="1">
    <citation type="journal article" date="2017" name="Curr. Microbiol.">
        <title>Mucilaginibacter ginsenosidivorans sp. nov., Isolated from Soil of Ginseng Field.</title>
        <authorList>
            <person name="Kim M.M."/>
            <person name="Siddiqi M.Z."/>
            <person name="Im W.T."/>
        </authorList>
    </citation>
    <scope>NUCLEOTIDE SEQUENCE [LARGE SCALE GENOMIC DNA]</scope>
    <source>
        <strain evidence="5 6">Gsoil 3017</strain>
    </source>
</reference>
<dbReference type="GO" id="GO:0016020">
    <property type="term" value="C:membrane"/>
    <property type="evidence" value="ECO:0007669"/>
    <property type="project" value="GOC"/>
</dbReference>
<dbReference type="InterPro" id="IPR001173">
    <property type="entry name" value="Glyco_trans_2-like"/>
</dbReference>
<dbReference type="KEGG" id="mgin:FRZ54_13430"/>
<dbReference type="AlphaFoldDB" id="A0A5B8UWL2"/>
<name>A0A5B8UWL2_9SPHI</name>
<dbReference type="InterPro" id="IPR039528">
    <property type="entry name" value="DPM1-like"/>
</dbReference>
<dbReference type="Proteomes" id="UP000321479">
    <property type="component" value="Chromosome"/>
</dbReference>
<gene>
    <name evidence="5" type="ORF">FRZ54_13430</name>
</gene>
<keyword evidence="2" id="KW-0328">Glycosyltransferase</keyword>
<evidence type="ECO:0000259" key="4">
    <source>
        <dbReference type="Pfam" id="PF00535"/>
    </source>
</evidence>
<proteinExistence type="inferred from homology"/>
<dbReference type="CDD" id="cd06442">
    <property type="entry name" value="DPM1_like"/>
    <property type="match status" value="1"/>
</dbReference>
<dbReference type="FunFam" id="3.90.550.10:FF:000128">
    <property type="entry name" value="Glycosyl transferase family 2"/>
    <property type="match status" value="1"/>
</dbReference>
<dbReference type="Pfam" id="PF00535">
    <property type="entry name" value="Glycos_transf_2"/>
    <property type="match status" value="1"/>
</dbReference>
<keyword evidence="3" id="KW-0808">Transferase</keyword>
<dbReference type="SUPFAM" id="SSF53448">
    <property type="entry name" value="Nucleotide-diphospho-sugar transferases"/>
    <property type="match status" value="1"/>
</dbReference>
<feature type="domain" description="Glycosyltransferase 2-like" evidence="4">
    <location>
        <begin position="6"/>
        <end position="171"/>
    </location>
</feature>
<keyword evidence="6" id="KW-1185">Reference proteome</keyword>